<reference evidence="10" key="1">
    <citation type="submission" date="2016-06" db="UniProtKB">
        <authorList>
            <consortium name="WormBaseParasite"/>
        </authorList>
    </citation>
    <scope>IDENTIFICATION</scope>
</reference>
<keyword evidence="3 6" id="KW-1133">Transmembrane helix</keyword>
<dbReference type="GO" id="GO:0005324">
    <property type="term" value="F:long-chain fatty acid transmembrane transporter activity"/>
    <property type="evidence" value="ECO:0007669"/>
    <property type="project" value="TreeGrafter"/>
</dbReference>
<reference evidence="8 9" key="2">
    <citation type="submission" date="2018-11" db="EMBL/GenBank/DDBJ databases">
        <authorList>
            <consortium name="Pathogen Informatics"/>
        </authorList>
    </citation>
    <scope>NUCLEOTIDE SEQUENCE [LARGE SCALE GENOMIC DNA]</scope>
</reference>
<feature type="transmembrane region" description="Helical" evidence="6">
    <location>
        <begin position="143"/>
        <end position="164"/>
    </location>
</feature>
<organism evidence="10">
    <name type="scientific">Soboliphyme baturini</name>
    <dbReference type="NCBI Taxonomy" id="241478"/>
    <lineage>
        <taxon>Eukaryota</taxon>
        <taxon>Metazoa</taxon>
        <taxon>Ecdysozoa</taxon>
        <taxon>Nematoda</taxon>
        <taxon>Enoplea</taxon>
        <taxon>Dorylaimia</taxon>
        <taxon>Dioctophymatida</taxon>
        <taxon>Dioctophymatoidea</taxon>
        <taxon>Soboliphymatidae</taxon>
        <taxon>Soboliphyme</taxon>
    </lineage>
</organism>
<dbReference type="EMBL" id="UZAM01008503">
    <property type="protein sequence ID" value="VDP05227.1"/>
    <property type="molecule type" value="Genomic_DNA"/>
</dbReference>
<evidence type="ECO:0000256" key="4">
    <source>
        <dbReference type="ARBA" id="ARBA00023136"/>
    </source>
</evidence>
<evidence type="ECO:0000259" key="7">
    <source>
        <dbReference type="Pfam" id="PF06472"/>
    </source>
</evidence>
<evidence type="ECO:0000256" key="1">
    <source>
        <dbReference type="ARBA" id="ARBA00022448"/>
    </source>
</evidence>
<dbReference type="PANTHER" id="PTHR11384:SF59">
    <property type="entry name" value="LYSOSOMAL COBALAMIN TRANSPORTER ABCD4"/>
    <property type="match status" value="1"/>
</dbReference>
<keyword evidence="1" id="KW-0813">Transport</keyword>
<dbReference type="GO" id="GO:0005524">
    <property type="term" value="F:ATP binding"/>
    <property type="evidence" value="ECO:0007669"/>
    <property type="project" value="InterPro"/>
</dbReference>
<evidence type="ECO:0000256" key="3">
    <source>
        <dbReference type="ARBA" id="ARBA00022989"/>
    </source>
</evidence>
<dbReference type="InterPro" id="IPR027417">
    <property type="entry name" value="P-loop_NTPase"/>
</dbReference>
<dbReference type="GO" id="GO:0140359">
    <property type="term" value="F:ABC-type transporter activity"/>
    <property type="evidence" value="ECO:0007669"/>
    <property type="project" value="InterPro"/>
</dbReference>
<sequence length="555" mass="64002">MFTFADEVITYNIGVLPSQFYVVLGGKDENGYNSLVIRAMLITIGKALVPVFLLFVIVDPSTGYHTKVIEGSDDDTVAEMLASLKFTTNILYLHWRRLITTRMHLLYLKKFVFYHICQTCPVIDNPWEHVSILWAQDIEKTSLYFSNIFVNIILAPFIIIFYMYQTWKRTDYIGPVAVIIYFIVATVFNKFFMSPVAKVVFQQERKEGNFRFKHVAIRNNAEAIAFYKAASLEKCLADQELKSLLSTQQKLMIFQYPLIFIINFFDYFGAYLSYMIVGVTIFYLHIYDHASTLELTGIISKVCETKFHVIGWVVQFYETLREINLTVDWSSKESDHGSSSDSVTRDQINGDSDADDRKQLLTTESNQDIAFRLQNLSYRQPQTNVLLLKGICIKNLPCRLPDVFFSPQKPYFPRGSLRQQIIYPTNASAVPMDPEERSRLDDLLRLVKLEQLLHRANGFEADITWDWGAVLTPGEMQRLSILRVLYHKPQIAFLDEATSAVTDGVERDIYESLRKEGITYVSVGHRTTLEKYHDLKLHIGVNGSWSISEINRSKM</sequence>
<evidence type="ECO:0000313" key="9">
    <source>
        <dbReference type="Proteomes" id="UP000270296"/>
    </source>
</evidence>
<evidence type="ECO:0000256" key="6">
    <source>
        <dbReference type="SAM" id="Phobius"/>
    </source>
</evidence>
<gene>
    <name evidence="8" type="ORF">SBAD_LOCUS4715</name>
</gene>
<dbReference type="AlphaFoldDB" id="A0A183IM69"/>
<dbReference type="GO" id="GO:0005778">
    <property type="term" value="C:peroxisomal membrane"/>
    <property type="evidence" value="ECO:0007669"/>
    <property type="project" value="TreeGrafter"/>
</dbReference>
<dbReference type="Proteomes" id="UP000270296">
    <property type="component" value="Unassembled WGS sequence"/>
</dbReference>
<evidence type="ECO:0000256" key="5">
    <source>
        <dbReference type="SAM" id="MobiDB-lite"/>
    </source>
</evidence>
<dbReference type="PANTHER" id="PTHR11384">
    <property type="entry name" value="ATP-BINDING CASSETTE, SUB-FAMILY D MEMBER"/>
    <property type="match status" value="1"/>
</dbReference>
<dbReference type="Gene3D" id="3.40.50.300">
    <property type="entry name" value="P-loop containing nucleotide triphosphate hydrolases"/>
    <property type="match status" value="1"/>
</dbReference>
<keyword evidence="4 6" id="KW-0472">Membrane</keyword>
<evidence type="ECO:0000313" key="8">
    <source>
        <dbReference type="EMBL" id="VDP05227.1"/>
    </source>
</evidence>
<name>A0A183IM69_9BILA</name>
<dbReference type="InterPro" id="IPR011527">
    <property type="entry name" value="ABC1_TM_dom"/>
</dbReference>
<dbReference type="GO" id="GO:0006635">
    <property type="term" value="P:fatty acid beta-oxidation"/>
    <property type="evidence" value="ECO:0007669"/>
    <property type="project" value="TreeGrafter"/>
</dbReference>
<dbReference type="Pfam" id="PF06472">
    <property type="entry name" value="ABC_membrane_2"/>
    <property type="match status" value="1"/>
</dbReference>
<feature type="transmembrane region" description="Helical" evidence="6">
    <location>
        <begin position="35"/>
        <end position="58"/>
    </location>
</feature>
<evidence type="ECO:0000313" key="10">
    <source>
        <dbReference type="WBParaSite" id="SBAD_0000491101-mRNA-1"/>
    </source>
</evidence>
<dbReference type="WBParaSite" id="SBAD_0000491101-mRNA-1">
    <property type="protein sequence ID" value="SBAD_0000491101-mRNA-1"/>
    <property type="gene ID" value="SBAD_0000491101"/>
</dbReference>
<dbReference type="GO" id="GO:0015910">
    <property type="term" value="P:long-chain fatty acid import into peroxisome"/>
    <property type="evidence" value="ECO:0007669"/>
    <property type="project" value="TreeGrafter"/>
</dbReference>
<keyword evidence="9" id="KW-1185">Reference proteome</keyword>
<dbReference type="InterPro" id="IPR050835">
    <property type="entry name" value="ABC_transporter_sub-D"/>
</dbReference>
<dbReference type="OrthoDB" id="422637at2759"/>
<feature type="domain" description="ABC transmembrane type-1" evidence="7">
    <location>
        <begin position="82"/>
        <end position="282"/>
    </location>
</feature>
<dbReference type="SUPFAM" id="SSF52540">
    <property type="entry name" value="P-loop containing nucleoside triphosphate hydrolases"/>
    <property type="match status" value="1"/>
</dbReference>
<evidence type="ECO:0000256" key="2">
    <source>
        <dbReference type="ARBA" id="ARBA00022692"/>
    </source>
</evidence>
<proteinExistence type="predicted"/>
<accession>A0A183IM69</accession>
<feature type="transmembrane region" description="Helical" evidence="6">
    <location>
        <begin position="258"/>
        <end position="284"/>
    </location>
</feature>
<feature type="transmembrane region" description="Helical" evidence="6">
    <location>
        <begin position="176"/>
        <end position="201"/>
    </location>
</feature>
<protein>
    <submittedName>
        <fullName evidence="10">ABC transmembrane type-1 domain-containing protein</fullName>
    </submittedName>
</protein>
<dbReference type="GO" id="GO:0007031">
    <property type="term" value="P:peroxisome organization"/>
    <property type="evidence" value="ECO:0007669"/>
    <property type="project" value="TreeGrafter"/>
</dbReference>
<keyword evidence="2 6" id="KW-0812">Transmembrane</keyword>
<dbReference type="GO" id="GO:0042760">
    <property type="term" value="P:very long-chain fatty acid catabolic process"/>
    <property type="evidence" value="ECO:0007669"/>
    <property type="project" value="TreeGrafter"/>
</dbReference>
<feature type="region of interest" description="Disordered" evidence="5">
    <location>
        <begin position="331"/>
        <end position="355"/>
    </location>
</feature>